<name>A0A507F359_9FUNG</name>
<feature type="compositionally biased region" description="Low complexity" evidence="6">
    <location>
        <begin position="39"/>
        <end position="62"/>
    </location>
</feature>
<evidence type="ECO:0000256" key="3">
    <source>
        <dbReference type="ARBA" id="ARBA00022989"/>
    </source>
</evidence>
<comment type="caution">
    <text evidence="7">The sequence shown here is derived from an EMBL/GenBank/DDBJ whole genome shotgun (WGS) entry which is preliminary data.</text>
</comment>
<feature type="transmembrane region" description="Helical" evidence="5">
    <location>
        <begin position="145"/>
        <end position="163"/>
    </location>
</feature>
<feature type="transmembrane region" description="Helical" evidence="5">
    <location>
        <begin position="258"/>
        <end position="278"/>
    </location>
</feature>
<gene>
    <name evidence="7" type="ORF">CcCBS67573_g06687</name>
</gene>
<evidence type="ECO:0000256" key="2">
    <source>
        <dbReference type="ARBA" id="ARBA00022692"/>
    </source>
</evidence>
<proteinExistence type="inferred from homology"/>
<dbReference type="PANTHER" id="PTHR23291">
    <property type="entry name" value="BAX INHIBITOR-RELATED"/>
    <property type="match status" value="1"/>
</dbReference>
<evidence type="ECO:0000313" key="7">
    <source>
        <dbReference type="EMBL" id="TPX69916.1"/>
    </source>
</evidence>
<keyword evidence="3 5" id="KW-1133">Transmembrane helix</keyword>
<keyword evidence="8" id="KW-1185">Reference proteome</keyword>
<reference evidence="7 8" key="1">
    <citation type="journal article" date="2019" name="Sci. Rep.">
        <title>Comparative genomics of chytrid fungi reveal insights into the obligate biotrophic and pathogenic lifestyle of Synchytrium endobioticum.</title>
        <authorList>
            <person name="van de Vossenberg B.T.L.H."/>
            <person name="Warris S."/>
            <person name="Nguyen H.D.T."/>
            <person name="van Gent-Pelzer M.P.E."/>
            <person name="Joly D.L."/>
            <person name="van de Geest H.C."/>
            <person name="Bonants P.J.M."/>
            <person name="Smith D.S."/>
            <person name="Levesque C.A."/>
            <person name="van der Lee T.A.J."/>
        </authorList>
    </citation>
    <scope>NUCLEOTIDE SEQUENCE [LARGE SCALE GENOMIC DNA]</scope>
    <source>
        <strain evidence="7 8">CBS 675.73</strain>
    </source>
</reference>
<keyword evidence="4 5" id="KW-0472">Membrane</keyword>
<dbReference type="OrthoDB" id="1277691at2759"/>
<dbReference type="InterPro" id="IPR006214">
    <property type="entry name" value="Bax_inhibitor_1-related"/>
</dbReference>
<organism evidence="7 8">
    <name type="scientific">Chytriomyces confervae</name>
    <dbReference type="NCBI Taxonomy" id="246404"/>
    <lineage>
        <taxon>Eukaryota</taxon>
        <taxon>Fungi</taxon>
        <taxon>Fungi incertae sedis</taxon>
        <taxon>Chytridiomycota</taxon>
        <taxon>Chytridiomycota incertae sedis</taxon>
        <taxon>Chytridiomycetes</taxon>
        <taxon>Chytridiales</taxon>
        <taxon>Chytriomycetaceae</taxon>
        <taxon>Chytriomyces</taxon>
    </lineage>
</organism>
<sequence>MKALAPPPAVDPIVEDGVNEDLNETDDPEKSGSKSGMGPNSSESSLPSTSKTSSLSMSDPPSQGTAPTMGNAWARAKQSFDLAMGLAVIVGGSFAIDRVFNAQTELLDGETEWDDADLYHVDEAEKPPSHLVQSNEFVRNYLNETYVFVAIGVFLTGASAYALHLNPRFQRLMTISPVAVTISAIMASGVISNATLFTPSDYSYAKYLLFGAFAVTKGTFLSSALVISPALLGRAGLYTAGLIGSLATVAATTKSDNYIHIGGPLMGTLTVATLAMNVKNILPSTMHSMPKLYSLYLYGGLLVFGYFVIRDMQKVVSNGKLVEQGKKKRDVVNEALRLYLDFMSILP</sequence>
<dbReference type="Proteomes" id="UP000320333">
    <property type="component" value="Unassembled WGS sequence"/>
</dbReference>
<evidence type="ECO:0000256" key="5">
    <source>
        <dbReference type="RuleBase" id="RU004379"/>
    </source>
</evidence>
<keyword evidence="2 5" id="KW-0812">Transmembrane</keyword>
<dbReference type="EMBL" id="QEAP01000299">
    <property type="protein sequence ID" value="TPX69916.1"/>
    <property type="molecule type" value="Genomic_DNA"/>
</dbReference>
<protein>
    <submittedName>
        <fullName evidence="7">Uncharacterized protein</fullName>
    </submittedName>
</protein>
<dbReference type="Pfam" id="PF01027">
    <property type="entry name" value="Bax1-I"/>
    <property type="match status" value="1"/>
</dbReference>
<feature type="transmembrane region" description="Helical" evidence="5">
    <location>
        <begin position="175"/>
        <end position="195"/>
    </location>
</feature>
<evidence type="ECO:0000313" key="8">
    <source>
        <dbReference type="Proteomes" id="UP000320333"/>
    </source>
</evidence>
<dbReference type="PANTHER" id="PTHR23291:SF112">
    <property type="entry name" value="GROWTH HORMONE-INDUCIBLE TRANSMEMBRANE PROTEIN"/>
    <property type="match status" value="1"/>
</dbReference>
<dbReference type="AlphaFoldDB" id="A0A507F359"/>
<feature type="transmembrane region" description="Helical" evidence="5">
    <location>
        <begin position="207"/>
        <end position="228"/>
    </location>
</feature>
<feature type="region of interest" description="Disordered" evidence="6">
    <location>
        <begin position="1"/>
        <end position="69"/>
    </location>
</feature>
<comment type="subcellular location">
    <subcellularLocation>
        <location evidence="1">Membrane</location>
        <topology evidence="1">Multi-pass membrane protein</topology>
    </subcellularLocation>
</comment>
<evidence type="ECO:0000256" key="4">
    <source>
        <dbReference type="ARBA" id="ARBA00023136"/>
    </source>
</evidence>
<feature type="compositionally biased region" description="Pro residues" evidence="6">
    <location>
        <begin position="1"/>
        <end position="10"/>
    </location>
</feature>
<feature type="transmembrane region" description="Helical" evidence="5">
    <location>
        <begin position="235"/>
        <end position="252"/>
    </location>
</feature>
<comment type="similarity">
    <text evidence="5">Belongs to the BI1 family.</text>
</comment>
<feature type="compositionally biased region" description="Acidic residues" evidence="6">
    <location>
        <begin position="13"/>
        <end position="27"/>
    </location>
</feature>
<feature type="transmembrane region" description="Helical" evidence="5">
    <location>
        <begin position="290"/>
        <end position="309"/>
    </location>
</feature>
<evidence type="ECO:0000256" key="1">
    <source>
        <dbReference type="ARBA" id="ARBA00004141"/>
    </source>
</evidence>
<accession>A0A507F359</accession>
<dbReference type="GO" id="GO:0005743">
    <property type="term" value="C:mitochondrial inner membrane"/>
    <property type="evidence" value="ECO:0007669"/>
    <property type="project" value="TreeGrafter"/>
</dbReference>
<evidence type="ECO:0000256" key="6">
    <source>
        <dbReference type="SAM" id="MobiDB-lite"/>
    </source>
</evidence>